<reference evidence="1 2" key="1">
    <citation type="submission" date="2020-05" db="EMBL/GenBank/DDBJ databases">
        <title>Erythrobacter mangrovi sp. nov., isolated from rhizosphere soil of mangrove plant (Kandelia candel).</title>
        <authorList>
            <person name="Ye Y.H."/>
        </authorList>
    </citation>
    <scope>NUCLEOTIDE SEQUENCE [LARGE SCALE GENOMIC DNA]</scope>
    <source>
        <strain evidence="1 2">EB310</strain>
    </source>
</reference>
<name>A0A7D4CDH3_9SPHN</name>
<dbReference type="KEGG" id="emv:HQR01_09895"/>
<accession>A0A7D4CDH3</accession>
<evidence type="ECO:0000313" key="1">
    <source>
        <dbReference type="EMBL" id="QKG71649.1"/>
    </source>
</evidence>
<dbReference type="RefSeq" id="WP_173214717.1">
    <property type="nucleotide sequence ID" value="NZ_CP053921.1"/>
</dbReference>
<dbReference type="AlphaFoldDB" id="A0A7D4CDH3"/>
<protein>
    <submittedName>
        <fullName evidence="1">Uncharacterized protein</fullName>
    </submittedName>
</protein>
<sequence length="321" mass="34179">MTLWNAVPDASDKDRAAALRDALARGNAILARVGPILTHLLATPDTSLFSDELVARIRAMCLDLSSQVLRAQAEATGEAGREAFAERHGEALAEHFFSSPQVLSHCHALALEWQLSARLEAQYGMDPVLSPVLQQLIASADSSQASAAMAALAAQARFAQSQRRMELPLGELPGDLFHELLLGWRAFNGPRRSDAMVRAEAKLRNGFDESAGRLALLARLIAGMGDHAREALDIEQAGVPLFLTALATGSRQSRSMAVLSTNAKQSARFALGLRAAGLSGVEIENQVLRLHPSAEPIRGLESLEPGEAAQMLAEAGTLGIA</sequence>
<keyword evidence="2" id="KW-1185">Reference proteome</keyword>
<dbReference type="EMBL" id="CP053921">
    <property type="protein sequence ID" value="QKG71649.1"/>
    <property type="molecule type" value="Genomic_DNA"/>
</dbReference>
<proteinExistence type="predicted"/>
<dbReference type="Proteomes" id="UP000504693">
    <property type="component" value="Chromosome"/>
</dbReference>
<organism evidence="1 2">
    <name type="scientific">Erythrobacter mangrovi</name>
    <dbReference type="NCBI Taxonomy" id="2739433"/>
    <lineage>
        <taxon>Bacteria</taxon>
        <taxon>Pseudomonadati</taxon>
        <taxon>Pseudomonadota</taxon>
        <taxon>Alphaproteobacteria</taxon>
        <taxon>Sphingomonadales</taxon>
        <taxon>Erythrobacteraceae</taxon>
        <taxon>Erythrobacter/Porphyrobacter group</taxon>
        <taxon>Erythrobacter</taxon>
    </lineage>
</organism>
<evidence type="ECO:0000313" key="2">
    <source>
        <dbReference type="Proteomes" id="UP000504693"/>
    </source>
</evidence>
<gene>
    <name evidence="1" type="ORF">HQR01_09895</name>
</gene>